<evidence type="ECO:0000313" key="3">
    <source>
        <dbReference type="Proteomes" id="UP001049200"/>
    </source>
</evidence>
<evidence type="ECO:0000313" key="2">
    <source>
        <dbReference type="EMBL" id="MBV4519174.1"/>
    </source>
</evidence>
<dbReference type="InterPro" id="IPR002686">
    <property type="entry name" value="Transposase_17"/>
</dbReference>
<dbReference type="EMBL" id="JAHSTU010000001">
    <property type="protein sequence ID" value="MBV4519174.1"/>
    <property type="molecule type" value="Genomic_DNA"/>
</dbReference>
<feature type="domain" description="Transposase IS200-like" evidence="1">
    <location>
        <begin position="17"/>
        <end position="131"/>
    </location>
</feature>
<dbReference type="SMART" id="SM01321">
    <property type="entry name" value="Y1_Tnp"/>
    <property type="match status" value="1"/>
</dbReference>
<gene>
    <name evidence="2" type="ORF">KVG88_03800</name>
</gene>
<name>A0ABS6QJQ4_9PSED</name>
<dbReference type="NCBIfam" id="NF047646">
    <property type="entry name" value="REP_Tyr_transpos"/>
    <property type="match status" value="1"/>
</dbReference>
<dbReference type="Proteomes" id="UP001049200">
    <property type="component" value="Unassembled WGS sequence"/>
</dbReference>
<dbReference type="RefSeq" id="WP_217870374.1">
    <property type="nucleotide sequence ID" value="NZ_JAHSTU010000001.1"/>
</dbReference>
<evidence type="ECO:0000259" key="1">
    <source>
        <dbReference type="SMART" id="SM01321"/>
    </source>
</evidence>
<dbReference type="PANTHER" id="PTHR36966">
    <property type="entry name" value="REP-ASSOCIATED TYROSINE TRANSPOSASE"/>
    <property type="match status" value="1"/>
</dbReference>
<reference evidence="2" key="1">
    <citation type="submission" date="2021-06" db="EMBL/GenBank/DDBJ databases">
        <title>Updating the genus Pseudomonas: Description of 43 new species and partition of the Pseudomonas putida group.</title>
        <authorList>
            <person name="Girard L."/>
            <person name="Lood C."/>
            <person name="Vandamme P."/>
            <person name="Rokni-Zadeh H."/>
            <person name="Van Noort V."/>
            <person name="Hofte M."/>
            <person name="Lavigne R."/>
            <person name="De Mot R."/>
        </authorList>
    </citation>
    <scope>NUCLEOTIDE SEQUENCE</scope>
    <source>
        <strain evidence="2">SWRI74</strain>
    </source>
</reference>
<keyword evidence="3" id="KW-1185">Reference proteome</keyword>
<dbReference type="Pfam" id="PF01797">
    <property type="entry name" value="Y1_Tnp"/>
    <property type="match status" value="1"/>
</dbReference>
<dbReference type="InterPro" id="IPR052715">
    <property type="entry name" value="RAYT_transposase"/>
</dbReference>
<proteinExistence type="predicted"/>
<protein>
    <submittedName>
        <fullName evidence="2">Transposase</fullName>
    </submittedName>
</protein>
<organism evidence="2 3">
    <name type="scientific">Pseudomonas azerbaijanoccidentalis</name>
    <dbReference type="NCBI Taxonomy" id="2842347"/>
    <lineage>
        <taxon>Bacteria</taxon>
        <taxon>Pseudomonadati</taxon>
        <taxon>Pseudomonadota</taxon>
        <taxon>Gammaproteobacteria</taxon>
        <taxon>Pseudomonadales</taxon>
        <taxon>Pseudomonadaceae</taxon>
        <taxon>Pseudomonas</taxon>
    </lineage>
</organism>
<sequence length="152" mass="17804">MPIAANGCRLRKARFSETGRIYLLTTVVNQREPVFADWRLGRLLVDQLRSTENASLVDSLAWVVMPDHLHWLIELKHGTLAELMCRIKSRSSRSVNLVRQRESRLWQRGYYDRALRKEEDVKDAARYIVMNPLRAGLVKRIGDYPLWDAIWV</sequence>
<accession>A0ABS6QJQ4</accession>
<dbReference type="PANTHER" id="PTHR36966:SF1">
    <property type="entry name" value="REP-ASSOCIATED TYROSINE TRANSPOSASE"/>
    <property type="match status" value="1"/>
</dbReference>
<comment type="caution">
    <text evidence="2">The sequence shown here is derived from an EMBL/GenBank/DDBJ whole genome shotgun (WGS) entry which is preliminary data.</text>
</comment>